<reference evidence="2" key="1">
    <citation type="submission" date="2015-06" db="EMBL/GenBank/DDBJ databases">
        <title>Expansion of signal transduction pathways in fungi by whole-genome duplication.</title>
        <authorList>
            <consortium name="DOE Joint Genome Institute"/>
            <person name="Corrochano L.M."/>
            <person name="Kuo A."/>
            <person name="Marcet-Houben M."/>
            <person name="Polaino S."/>
            <person name="Salamov A."/>
            <person name="Villalobos J.M."/>
            <person name="Alvarez M.I."/>
            <person name="Avalos J."/>
            <person name="Benito E.P."/>
            <person name="Benoit I."/>
            <person name="Burger G."/>
            <person name="Camino L.P."/>
            <person name="Canovas D."/>
            <person name="Cerda-Olmedo E."/>
            <person name="Cheng J.-F."/>
            <person name="Dominguez A."/>
            <person name="Elias M."/>
            <person name="Eslava A.P."/>
            <person name="Glaser F."/>
            <person name="Grimwood J."/>
            <person name="Gutierrez G."/>
            <person name="Heitman J."/>
            <person name="Henrissat B."/>
            <person name="Iturriaga E.A."/>
            <person name="Lang B.F."/>
            <person name="Lavin J.L."/>
            <person name="Lee S."/>
            <person name="Li W."/>
            <person name="Lindquist E."/>
            <person name="Lopez-Garcia S."/>
            <person name="Luque E.M."/>
            <person name="Marcos A.T."/>
            <person name="Martin J."/>
            <person name="McCluskey K."/>
            <person name="Medina H.R."/>
            <person name="Miralles-Duran A."/>
            <person name="Miyazaki A."/>
            <person name="Munoz-Torres E."/>
            <person name="Oguiza J.A."/>
            <person name="Ohm R."/>
            <person name="Olmedo M."/>
            <person name="Orejas M."/>
            <person name="Ortiz-Castellanos L."/>
            <person name="Pisabarro A.G."/>
            <person name="Rodriguez-Romero J."/>
            <person name="Ruiz-Herrera J."/>
            <person name="Ruiz-Vazquez R."/>
            <person name="Sanz C."/>
            <person name="Schackwitz W."/>
            <person name="Schmutz J."/>
            <person name="Shahriari M."/>
            <person name="Shelest E."/>
            <person name="Silva-Franco F."/>
            <person name="Soanes D."/>
            <person name="Syed K."/>
            <person name="Tagua V.G."/>
            <person name="Talbot N.J."/>
            <person name="Thon M."/>
            <person name="De vries R.P."/>
            <person name="Wiebenga A."/>
            <person name="Yadav J.S."/>
            <person name="Braun E.L."/>
            <person name="Baker S."/>
            <person name="Garre V."/>
            <person name="Horwitz B."/>
            <person name="Torres-Martinez S."/>
            <person name="Idnurm A."/>
            <person name="Herrera-Estrella A."/>
            <person name="Gabaldon T."/>
            <person name="Grigoriev I.V."/>
        </authorList>
    </citation>
    <scope>NUCLEOTIDE SEQUENCE [LARGE SCALE GENOMIC DNA]</scope>
    <source>
        <strain evidence="2">NRRL 1555(-)</strain>
    </source>
</reference>
<dbReference type="AlphaFoldDB" id="A0A162N4V5"/>
<dbReference type="VEuPathDB" id="FungiDB:PHYBLDRAFT_117121"/>
<dbReference type="Pfam" id="PF02992">
    <property type="entry name" value="Transposase_21"/>
    <property type="match status" value="1"/>
</dbReference>
<dbReference type="InParanoid" id="A0A162N4V5"/>
<dbReference type="Proteomes" id="UP000077315">
    <property type="component" value="Unassembled WGS sequence"/>
</dbReference>
<dbReference type="GeneID" id="28989470"/>
<name>A0A162N4V5_PHYB8</name>
<dbReference type="PANTHER" id="PTHR46579">
    <property type="entry name" value="F5/8 TYPE C DOMAIN-CONTAINING PROTEIN-RELATED"/>
    <property type="match status" value="1"/>
</dbReference>
<dbReference type="OrthoDB" id="3039677at2759"/>
<dbReference type="PANTHER" id="PTHR46579:SF2">
    <property type="entry name" value="C2H2-TYPE DOMAIN-CONTAINING PROTEIN"/>
    <property type="match status" value="1"/>
</dbReference>
<feature type="non-terminal residue" evidence="1">
    <location>
        <position position="1"/>
    </location>
</feature>
<keyword evidence="2" id="KW-1185">Reference proteome</keyword>
<proteinExistence type="predicted"/>
<sequence length="185" mass="21072">NLPREERFKPENVILVGLMPGSKEPKTEEINHYLKSIVDELLQLFTRITIPTFECPAGVNVHAALHMVACDIPAARKTSGFTAHNSTCACPRCVRQFTRLPSTNQVDFSGFDYSTWKIHSGLESRLHAEEWKSASTPSERHQLEIENGVRWSQLHRLGYLDLVCGTIIDPMHNLFLGTPKRMMEW</sequence>
<dbReference type="EMBL" id="KV440994">
    <property type="protein sequence ID" value="OAD68548.1"/>
    <property type="molecule type" value="Genomic_DNA"/>
</dbReference>
<accession>A0A162N4V5</accession>
<organism evidence="1 2">
    <name type="scientific">Phycomyces blakesleeanus (strain ATCC 8743b / DSM 1359 / FGSC 10004 / NBRC 33097 / NRRL 1555)</name>
    <dbReference type="NCBI Taxonomy" id="763407"/>
    <lineage>
        <taxon>Eukaryota</taxon>
        <taxon>Fungi</taxon>
        <taxon>Fungi incertae sedis</taxon>
        <taxon>Mucoromycota</taxon>
        <taxon>Mucoromycotina</taxon>
        <taxon>Mucoromycetes</taxon>
        <taxon>Mucorales</taxon>
        <taxon>Phycomycetaceae</taxon>
        <taxon>Phycomyces</taxon>
    </lineage>
</organism>
<dbReference type="STRING" id="763407.A0A162N4V5"/>
<evidence type="ECO:0000313" key="2">
    <source>
        <dbReference type="Proteomes" id="UP000077315"/>
    </source>
</evidence>
<gene>
    <name evidence="1" type="ORF">PHYBLDRAFT_117121</name>
</gene>
<dbReference type="InterPro" id="IPR004242">
    <property type="entry name" value="Transposase_21"/>
</dbReference>
<protein>
    <submittedName>
        <fullName evidence="1">Uncharacterized protein</fullName>
    </submittedName>
</protein>
<evidence type="ECO:0000313" key="1">
    <source>
        <dbReference type="EMBL" id="OAD68548.1"/>
    </source>
</evidence>
<dbReference type="RefSeq" id="XP_018286588.1">
    <property type="nucleotide sequence ID" value="XM_018428564.1"/>
</dbReference>